<feature type="non-terminal residue" evidence="1">
    <location>
        <position position="459"/>
    </location>
</feature>
<feature type="non-terminal residue" evidence="1">
    <location>
        <position position="1"/>
    </location>
</feature>
<accession>A0AC60QCD6</accession>
<name>A0AC60QCD6_IXOPE</name>
<gene>
    <name evidence="1" type="ORF">HPB47_022662</name>
</gene>
<reference evidence="1 2" key="1">
    <citation type="journal article" date="2020" name="Cell">
        <title>Large-Scale Comparative Analyses of Tick Genomes Elucidate Their Genetic Diversity and Vector Capacities.</title>
        <authorList>
            <consortium name="Tick Genome and Microbiome Consortium (TIGMIC)"/>
            <person name="Jia N."/>
            <person name="Wang J."/>
            <person name="Shi W."/>
            <person name="Du L."/>
            <person name="Sun Y."/>
            <person name="Zhan W."/>
            <person name="Jiang J.F."/>
            <person name="Wang Q."/>
            <person name="Zhang B."/>
            <person name="Ji P."/>
            <person name="Bell-Sakyi L."/>
            <person name="Cui X.M."/>
            <person name="Yuan T.T."/>
            <person name="Jiang B.G."/>
            <person name="Yang W.F."/>
            <person name="Lam T.T."/>
            <person name="Chang Q.C."/>
            <person name="Ding S.J."/>
            <person name="Wang X.J."/>
            <person name="Zhu J.G."/>
            <person name="Ruan X.D."/>
            <person name="Zhao L."/>
            <person name="Wei J.T."/>
            <person name="Ye R.Z."/>
            <person name="Que T.C."/>
            <person name="Du C.H."/>
            <person name="Zhou Y.H."/>
            <person name="Cheng J.X."/>
            <person name="Dai P.F."/>
            <person name="Guo W.B."/>
            <person name="Han X.H."/>
            <person name="Huang E.J."/>
            <person name="Li L.F."/>
            <person name="Wei W."/>
            <person name="Gao Y.C."/>
            <person name="Liu J.Z."/>
            <person name="Shao H.Z."/>
            <person name="Wang X."/>
            <person name="Wang C.C."/>
            <person name="Yang T.C."/>
            <person name="Huo Q.B."/>
            <person name="Li W."/>
            <person name="Chen H.Y."/>
            <person name="Chen S.E."/>
            <person name="Zhou L.G."/>
            <person name="Ni X.B."/>
            <person name="Tian J.H."/>
            <person name="Sheng Y."/>
            <person name="Liu T."/>
            <person name="Pan Y.S."/>
            <person name="Xia L.Y."/>
            <person name="Li J."/>
            <person name="Zhao F."/>
            <person name="Cao W.C."/>
        </authorList>
    </citation>
    <scope>NUCLEOTIDE SEQUENCE [LARGE SCALE GENOMIC DNA]</scope>
    <source>
        <strain evidence="1">Iper-2018</strain>
    </source>
</reference>
<dbReference type="EMBL" id="JABSTQ010009320">
    <property type="protein sequence ID" value="KAG0430460.1"/>
    <property type="molecule type" value="Genomic_DNA"/>
</dbReference>
<proteinExistence type="predicted"/>
<dbReference type="Proteomes" id="UP000805193">
    <property type="component" value="Unassembled WGS sequence"/>
</dbReference>
<comment type="caution">
    <text evidence="1">The sequence shown here is derived from an EMBL/GenBank/DDBJ whole genome shotgun (WGS) entry which is preliminary data.</text>
</comment>
<evidence type="ECO:0000313" key="1">
    <source>
        <dbReference type="EMBL" id="KAG0430460.1"/>
    </source>
</evidence>
<organism evidence="1 2">
    <name type="scientific">Ixodes persulcatus</name>
    <name type="common">Taiga tick</name>
    <dbReference type="NCBI Taxonomy" id="34615"/>
    <lineage>
        <taxon>Eukaryota</taxon>
        <taxon>Metazoa</taxon>
        <taxon>Ecdysozoa</taxon>
        <taxon>Arthropoda</taxon>
        <taxon>Chelicerata</taxon>
        <taxon>Arachnida</taxon>
        <taxon>Acari</taxon>
        <taxon>Parasitiformes</taxon>
        <taxon>Ixodida</taxon>
        <taxon>Ixodoidea</taxon>
        <taxon>Ixodidae</taxon>
        <taxon>Ixodinae</taxon>
        <taxon>Ixodes</taxon>
    </lineage>
</organism>
<sequence length="459" mass="52042">QECKTHNIVEHLKTCLGFIDLSVTPNIFYPLDKDRMQMACSGLEDYQDCVDSKLYEMCAPLTKYFKRKDVKLFTELPSKYSWVCHTSHTHECTVENVMKSIKICKGLITTVLFAKLNKEEADHNNQSMACSAVQSFELCTTVQVGKICRPDDIILRHHNVRSATEEILNTYGWVCSNKHSSQSIAIVDAATMFRDNSCQQDLLRDKLKHCQDSFEKGIPAGVLKDKFVSRDLELTCRALQSYQTCSRLAQLELCSNHEESVKIVLDYSKDLYETYNWTCNVQTEAVCDEAFLSKSIPACLEILKNELIPHINGIASGKVQKAACEGYKHYKRCVKYIINSNCQNVHIDNAASHVGVLSFLTNKLSSSFQWSCNGFHCNGNQVISNIKKCTQILQELSSSFVKSARMDPCEKVLAYKKCIHKKMDLPCTLSNHLLQSKELEHYTDVLYSAFDEFCGGVQS</sequence>
<keyword evidence="2" id="KW-1185">Reference proteome</keyword>
<protein>
    <submittedName>
        <fullName evidence="1">Uncharacterized protein</fullName>
    </submittedName>
</protein>
<evidence type="ECO:0000313" key="2">
    <source>
        <dbReference type="Proteomes" id="UP000805193"/>
    </source>
</evidence>